<evidence type="ECO:0000256" key="15">
    <source>
        <dbReference type="SAM" id="Phobius"/>
    </source>
</evidence>
<dbReference type="Pfam" id="PF01580">
    <property type="entry name" value="FtsK_SpoIIIE"/>
    <property type="match status" value="1"/>
</dbReference>
<keyword evidence="3" id="KW-1003">Cell membrane</keyword>
<keyword evidence="8 13" id="KW-0067">ATP-binding</keyword>
<dbReference type="InterPro" id="IPR018541">
    <property type="entry name" value="Ftsk_gamma"/>
</dbReference>
<dbReference type="InterPro" id="IPR027417">
    <property type="entry name" value="P-loop_NTPase"/>
</dbReference>
<evidence type="ECO:0000256" key="11">
    <source>
        <dbReference type="ARBA" id="ARBA00023136"/>
    </source>
</evidence>
<evidence type="ECO:0000256" key="14">
    <source>
        <dbReference type="SAM" id="MobiDB-lite"/>
    </source>
</evidence>
<reference evidence="18" key="1">
    <citation type="submission" date="2017-09" db="EMBL/GenBank/DDBJ databases">
        <title>Metaegenomics of thermophilic ammonia-oxidizing enrichment culture.</title>
        <authorList>
            <person name="Kato S."/>
            <person name="Suzuki K."/>
        </authorList>
    </citation>
    <scope>NUCLEOTIDE SEQUENCE [LARGE SCALE GENOMIC DNA]</scope>
</reference>
<feature type="transmembrane region" description="Helical" evidence="15">
    <location>
        <begin position="120"/>
        <end position="140"/>
    </location>
</feature>
<dbReference type="InterPro" id="IPR050206">
    <property type="entry name" value="FtsK/SpoIIIE/SftA"/>
</dbReference>
<dbReference type="Pfam" id="PF17854">
    <property type="entry name" value="FtsK_alpha"/>
    <property type="match status" value="1"/>
</dbReference>
<dbReference type="SMART" id="SM00843">
    <property type="entry name" value="Ftsk_gamma"/>
    <property type="match status" value="1"/>
</dbReference>
<protein>
    <submittedName>
        <fullName evidence="17">DNA translocase SpoIIIE</fullName>
    </submittedName>
</protein>
<feature type="transmembrane region" description="Helical" evidence="15">
    <location>
        <begin position="147"/>
        <end position="165"/>
    </location>
</feature>
<dbReference type="SUPFAM" id="SSF46785">
    <property type="entry name" value="Winged helix' DNA-binding domain"/>
    <property type="match status" value="1"/>
</dbReference>
<keyword evidence="7" id="KW-0159">Chromosome partition</keyword>
<comment type="subcellular location">
    <subcellularLocation>
        <location evidence="1">Cell membrane</location>
        <topology evidence="1">Multi-pass membrane protein</topology>
    </subcellularLocation>
</comment>
<dbReference type="CDD" id="cd01127">
    <property type="entry name" value="TrwB_TraG_TraD_VirD4"/>
    <property type="match status" value="1"/>
</dbReference>
<dbReference type="Proteomes" id="UP000236173">
    <property type="component" value="Unassembled WGS sequence"/>
</dbReference>
<dbReference type="GO" id="GO:0005886">
    <property type="term" value="C:plasma membrane"/>
    <property type="evidence" value="ECO:0007669"/>
    <property type="project" value="UniProtKB-SubCell"/>
</dbReference>
<evidence type="ECO:0000256" key="2">
    <source>
        <dbReference type="ARBA" id="ARBA00006474"/>
    </source>
</evidence>
<dbReference type="PANTHER" id="PTHR22683">
    <property type="entry name" value="SPORULATION PROTEIN RELATED"/>
    <property type="match status" value="1"/>
</dbReference>
<dbReference type="SUPFAM" id="SSF52540">
    <property type="entry name" value="P-loop containing nucleoside triphosphate hydrolases"/>
    <property type="match status" value="1"/>
</dbReference>
<keyword evidence="4" id="KW-0132">Cell division</keyword>
<feature type="region of interest" description="Disordered" evidence="14">
    <location>
        <begin position="187"/>
        <end position="254"/>
    </location>
</feature>
<feature type="transmembrane region" description="Helical" evidence="15">
    <location>
        <begin position="25"/>
        <end position="45"/>
    </location>
</feature>
<gene>
    <name evidence="17" type="primary">spoIIIE</name>
    <name evidence="17" type="ORF">HRbin17_01426</name>
</gene>
<comment type="caution">
    <text evidence="17">The sequence shown here is derived from an EMBL/GenBank/DDBJ whole genome shotgun (WGS) entry which is preliminary data.</text>
</comment>
<feature type="compositionally biased region" description="Pro residues" evidence="14">
    <location>
        <begin position="214"/>
        <end position="223"/>
    </location>
</feature>
<dbReference type="Pfam" id="PF13491">
    <property type="entry name" value="FtsK_4TM"/>
    <property type="match status" value="1"/>
</dbReference>
<keyword evidence="5 15" id="KW-0812">Transmembrane</keyword>
<evidence type="ECO:0000256" key="12">
    <source>
        <dbReference type="ARBA" id="ARBA00023306"/>
    </source>
</evidence>
<evidence type="ECO:0000256" key="9">
    <source>
        <dbReference type="ARBA" id="ARBA00022989"/>
    </source>
</evidence>
<evidence type="ECO:0000256" key="8">
    <source>
        <dbReference type="ARBA" id="ARBA00022840"/>
    </source>
</evidence>
<evidence type="ECO:0000256" key="6">
    <source>
        <dbReference type="ARBA" id="ARBA00022741"/>
    </source>
</evidence>
<keyword evidence="12" id="KW-0131">Cell cycle</keyword>
<dbReference type="EMBL" id="BEHT01000017">
    <property type="protein sequence ID" value="GBC98907.1"/>
    <property type="molecule type" value="Genomic_DNA"/>
</dbReference>
<organism evidence="17 18">
    <name type="scientific">Candidatus Fervidibacter japonicus</name>
    <dbReference type="NCBI Taxonomy" id="2035412"/>
    <lineage>
        <taxon>Bacteria</taxon>
        <taxon>Candidatus Fervidibacterota</taxon>
        <taxon>Candidatus Fervidibacter</taxon>
    </lineage>
</organism>
<dbReference type="PANTHER" id="PTHR22683:SF41">
    <property type="entry name" value="DNA TRANSLOCASE FTSK"/>
    <property type="match status" value="1"/>
</dbReference>
<keyword evidence="10" id="KW-0238">DNA-binding</keyword>
<dbReference type="InterPro" id="IPR025199">
    <property type="entry name" value="FtsK_4TM"/>
</dbReference>
<dbReference type="Gene3D" id="1.10.10.10">
    <property type="entry name" value="Winged helix-like DNA-binding domain superfamily/Winged helix DNA-binding domain"/>
    <property type="match status" value="1"/>
</dbReference>
<dbReference type="AlphaFoldDB" id="A0A2H5XCN9"/>
<evidence type="ECO:0000256" key="4">
    <source>
        <dbReference type="ARBA" id="ARBA00022618"/>
    </source>
</evidence>
<name>A0A2H5XCN9_9BACT</name>
<dbReference type="InterPro" id="IPR002543">
    <property type="entry name" value="FtsK_dom"/>
</dbReference>
<sequence>MPERRKIGRKSRFQGTPNRIVPSDLWYEVAGIVLLAVGGLLFVGLSGSGGGVVLRHFVTALTTLLGLGARALTVLTAFLGLALIVQKRRLPLAPLLVGGGALLWVLVTAVHLTVPRGNEWAQEMVPTHGGWIGAATAFLLRKAFGDVGAVIVLMALTLVGCLVATRRTLTDIVRSIQQRCAEAWRSYRHKRQERRAASTPSSSADERIKRSPTTPHPAPPEPSPAGAHGQEKPAKAEPLRPSVGNDPSEDAEFPFPMETLVAATAPKRGRRRDLPFLPEHYEKVVSVLDPPRPEDNPETAASEEEGIRLVEETLASFRIEAKVVNVKRGPVITRYEVQPAPGVRVRRIENLADDLALALAAIDVRVEAPVPGKSVIGIEVPNKRIALVRLRELVELEQFKAAPSKLTFALGKDIAGTPRLADLSKMPHLLIGGATNSGKSVCLNSLIVSLLARAHPDELKLSLIDPKRVELTLFNGVPHLAHPVVVDAKGAARALKCAIREMERRYRLFAERGVRNIDSYNETVKGDETAEPLPHIVVVIDELADLMMQAGSEFEKLICRIAQLARATGIHLVVATQRPSVNVITGLIKANIPSRIAFAVASQTDSRVILDCNGAERLIGRGDMLFQPIDAPKPIRIQGAFLTEQEVHRVVEVLVNEYGEPDDYLFDVYSDEDEEAQWLGVRLDKKDPLFDRAVEVVRRKGYASASLLQRELEIGYPRAGKLIDQLEKAGIIGPAEGNKPRKVLAPFMDITSVPPDSATEEA</sequence>
<proteinExistence type="inferred from homology"/>
<dbReference type="Gene3D" id="3.30.980.40">
    <property type="match status" value="1"/>
</dbReference>
<keyword evidence="6 13" id="KW-0547">Nucleotide-binding</keyword>
<dbReference type="GO" id="GO:0003677">
    <property type="term" value="F:DNA binding"/>
    <property type="evidence" value="ECO:0007669"/>
    <property type="project" value="UniProtKB-KW"/>
</dbReference>
<evidence type="ECO:0000259" key="16">
    <source>
        <dbReference type="PROSITE" id="PS50901"/>
    </source>
</evidence>
<dbReference type="Pfam" id="PF09397">
    <property type="entry name" value="FtsK_gamma"/>
    <property type="match status" value="1"/>
</dbReference>
<evidence type="ECO:0000256" key="10">
    <source>
        <dbReference type="ARBA" id="ARBA00023125"/>
    </source>
</evidence>
<dbReference type="Gene3D" id="3.40.50.300">
    <property type="entry name" value="P-loop containing nucleotide triphosphate hydrolases"/>
    <property type="match status" value="1"/>
</dbReference>
<feature type="compositionally biased region" description="Basic and acidic residues" evidence="14">
    <location>
        <begin position="229"/>
        <end position="238"/>
    </location>
</feature>
<evidence type="ECO:0000313" key="17">
    <source>
        <dbReference type="EMBL" id="GBC98907.1"/>
    </source>
</evidence>
<feature type="domain" description="FtsK" evidence="16">
    <location>
        <begin position="416"/>
        <end position="607"/>
    </location>
</feature>
<feature type="binding site" evidence="13">
    <location>
        <begin position="433"/>
        <end position="440"/>
    </location>
    <ligand>
        <name>ATP</name>
        <dbReference type="ChEBI" id="CHEBI:30616"/>
    </ligand>
</feature>
<evidence type="ECO:0000256" key="1">
    <source>
        <dbReference type="ARBA" id="ARBA00004651"/>
    </source>
</evidence>
<accession>A0A2H5XCN9</accession>
<evidence type="ECO:0000313" key="18">
    <source>
        <dbReference type="Proteomes" id="UP000236173"/>
    </source>
</evidence>
<evidence type="ECO:0000256" key="3">
    <source>
        <dbReference type="ARBA" id="ARBA00022475"/>
    </source>
</evidence>
<keyword evidence="11 15" id="KW-0472">Membrane</keyword>
<dbReference type="GO" id="GO:0007059">
    <property type="term" value="P:chromosome segregation"/>
    <property type="evidence" value="ECO:0007669"/>
    <property type="project" value="UniProtKB-KW"/>
</dbReference>
<evidence type="ECO:0000256" key="7">
    <source>
        <dbReference type="ARBA" id="ARBA00022829"/>
    </source>
</evidence>
<dbReference type="GO" id="GO:0051301">
    <property type="term" value="P:cell division"/>
    <property type="evidence" value="ECO:0007669"/>
    <property type="project" value="UniProtKB-KW"/>
</dbReference>
<evidence type="ECO:0000256" key="5">
    <source>
        <dbReference type="ARBA" id="ARBA00022692"/>
    </source>
</evidence>
<feature type="transmembrane region" description="Helical" evidence="15">
    <location>
        <begin position="57"/>
        <end position="85"/>
    </location>
</feature>
<dbReference type="GO" id="GO:0005524">
    <property type="term" value="F:ATP binding"/>
    <property type="evidence" value="ECO:0007669"/>
    <property type="project" value="UniProtKB-UniRule"/>
</dbReference>
<evidence type="ECO:0000256" key="13">
    <source>
        <dbReference type="PROSITE-ProRule" id="PRU00289"/>
    </source>
</evidence>
<dbReference type="InterPro" id="IPR036390">
    <property type="entry name" value="WH_DNA-bd_sf"/>
</dbReference>
<dbReference type="InterPro" id="IPR036388">
    <property type="entry name" value="WH-like_DNA-bd_sf"/>
</dbReference>
<feature type="transmembrane region" description="Helical" evidence="15">
    <location>
        <begin position="92"/>
        <end position="114"/>
    </location>
</feature>
<comment type="similarity">
    <text evidence="2">Belongs to the FtsK/SpoIIIE/SftA family.</text>
</comment>
<dbReference type="PROSITE" id="PS50901">
    <property type="entry name" value="FTSK"/>
    <property type="match status" value="1"/>
</dbReference>
<keyword evidence="9 15" id="KW-1133">Transmembrane helix</keyword>
<dbReference type="InterPro" id="IPR041027">
    <property type="entry name" value="FtsK_alpha"/>
</dbReference>